<accession>A0A7G3AAB4</accession>
<protein>
    <recommendedName>
        <fullName evidence="4">cystathionine gamma-lyase</fullName>
        <ecNumber evidence="4">4.4.1.1</ecNumber>
    </recommendedName>
    <alternativeName>
        <fullName evidence="7">Gamma-cystathionase</fullName>
    </alternativeName>
</protein>
<evidence type="ECO:0000256" key="9">
    <source>
        <dbReference type="RuleBase" id="RU362118"/>
    </source>
</evidence>
<evidence type="ECO:0000256" key="3">
    <source>
        <dbReference type="ARBA" id="ARBA00009077"/>
    </source>
</evidence>
<dbReference type="GO" id="GO:0004123">
    <property type="term" value="F:cystathionine gamma-lyase activity"/>
    <property type="evidence" value="ECO:0007669"/>
    <property type="project" value="TreeGrafter"/>
</dbReference>
<organism evidence="10">
    <name type="scientific">Lutzomyia longipalpis</name>
    <name type="common">Sand fly</name>
    <dbReference type="NCBI Taxonomy" id="7200"/>
    <lineage>
        <taxon>Eukaryota</taxon>
        <taxon>Metazoa</taxon>
        <taxon>Ecdysozoa</taxon>
        <taxon>Arthropoda</taxon>
        <taxon>Hexapoda</taxon>
        <taxon>Insecta</taxon>
        <taxon>Pterygota</taxon>
        <taxon>Neoptera</taxon>
        <taxon>Endopterygota</taxon>
        <taxon>Diptera</taxon>
        <taxon>Nematocera</taxon>
        <taxon>Psychodoidea</taxon>
        <taxon>Psychodidae</taxon>
        <taxon>Lutzomyia</taxon>
        <taxon>Lutzomyia</taxon>
    </lineage>
</organism>
<dbReference type="GO" id="GO:0030170">
    <property type="term" value="F:pyridoxal phosphate binding"/>
    <property type="evidence" value="ECO:0007669"/>
    <property type="project" value="InterPro"/>
</dbReference>
<dbReference type="CDD" id="cd00614">
    <property type="entry name" value="CGS_like"/>
    <property type="match status" value="1"/>
</dbReference>
<sequence length="438" mass="48671">MKKSRDAYKGQLTTVKNTIEKYENDTLLLTNKTQGLKKKKREKMSEVQFKKQPKGFATKAIHAGQEPEQWSGNPVIPPITMSTTFKQYDLDNHKGFVYGRSGNPTRNMLEKCLAALDDGKYCLTFASGLGATTTIVSLLNAGDHLVVTDDLYGGTSRFLRTVANRMNIEAEFVDATDAEVVAKAIKPNTKMVWLETPTNPSMKVVDIEAICKLVHKTPGIIVVVDNTFLSPYFQRPLELGADVVMYSVTKYLNGHSDVIMGAAITSDDNIHQRLRYLQNSMGIVPSPFDCFQVNRSLKTLALRMEQHHKSSLKVAQHLEKSPYVVKVLHPGLPSHPQHKLALRQCYGHSGIMSFYIKGGLEEAKTFFKNLKVFTLAESLGGYESLAELPSIMTHASVPEEQRKKLGISDSLIRLSVGLENVEDLIEDLDQALKASAAK</sequence>
<name>A0A7G3AAB4_LUTLO</name>
<dbReference type="FunFam" id="3.40.640.10:FF:000009">
    <property type="entry name" value="Cystathionine gamma-synthase homolog"/>
    <property type="match status" value="1"/>
</dbReference>
<evidence type="ECO:0000256" key="2">
    <source>
        <dbReference type="ARBA" id="ARBA00005038"/>
    </source>
</evidence>
<dbReference type="PANTHER" id="PTHR11808">
    <property type="entry name" value="TRANS-SULFURATION ENZYME FAMILY MEMBER"/>
    <property type="match status" value="1"/>
</dbReference>
<keyword evidence="6" id="KW-0028">Amino-acid biosynthesis</keyword>
<comment type="pathway">
    <text evidence="2">Amino-acid biosynthesis; L-cysteine biosynthesis; L-cysteine from L-homocysteine and L-serine: step 2/2.</text>
</comment>
<dbReference type="InterPro" id="IPR015421">
    <property type="entry name" value="PyrdxlP-dep_Trfase_major"/>
</dbReference>
<dbReference type="PANTHER" id="PTHR11808:SF15">
    <property type="entry name" value="CYSTATHIONINE GAMMA-LYASE"/>
    <property type="match status" value="1"/>
</dbReference>
<dbReference type="InterPro" id="IPR000277">
    <property type="entry name" value="Cys/Met-Metab_PyrdxlP-dep_enz"/>
</dbReference>
<evidence type="ECO:0000256" key="1">
    <source>
        <dbReference type="ARBA" id="ARBA00001933"/>
    </source>
</evidence>
<evidence type="ECO:0000256" key="4">
    <source>
        <dbReference type="ARBA" id="ARBA00012085"/>
    </source>
</evidence>
<dbReference type="GO" id="GO:0019346">
    <property type="term" value="P:transsulfuration"/>
    <property type="evidence" value="ECO:0007669"/>
    <property type="project" value="InterPro"/>
</dbReference>
<evidence type="ECO:0000256" key="6">
    <source>
        <dbReference type="ARBA" id="ARBA00023192"/>
    </source>
</evidence>
<proteinExistence type="inferred from homology"/>
<comment type="similarity">
    <text evidence="3 9">Belongs to the trans-sulfuration enzymes family.</text>
</comment>
<dbReference type="Gene3D" id="3.40.640.10">
    <property type="entry name" value="Type I PLP-dependent aspartate aminotransferase-like (Major domain)"/>
    <property type="match status" value="1"/>
</dbReference>
<dbReference type="InterPro" id="IPR015424">
    <property type="entry name" value="PyrdxlP-dep_Trfase"/>
</dbReference>
<evidence type="ECO:0000256" key="5">
    <source>
        <dbReference type="ARBA" id="ARBA00022898"/>
    </source>
</evidence>
<dbReference type="AlphaFoldDB" id="A0A7G3AAB4"/>
<evidence type="ECO:0000256" key="7">
    <source>
        <dbReference type="ARBA" id="ARBA00029853"/>
    </source>
</evidence>
<evidence type="ECO:0000313" key="10">
    <source>
        <dbReference type="EMBL" id="MBC1170961.1"/>
    </source>
</evidence>
<keyword evidence="6" id="KW-0198">Cysteine biosynthesis</keyword>
<dbReference type="FunFam" id="3.90.1150.10:FF:000008">
    <property type="entry name" value="Cystathionine gamma-synthase"/>
    <property type="match status" value="1"/>
</dbReference>
<evidence type="ECO:0000256" key="8">
    <source>
        <dbReference type="PIRSR" id="PIRSR001434-2"/>
    </source>
</evidence>
<dbReference type="EC" id="4.4.1.1" evidence="4"/>
<dbReference type="Gene3D" id="3.90.1150.10">
    <property type="entry name" value="Aspartate Aminotransferase, domain 1"/>
    <property type="match status" value="1"/>
</dbReference>
<feature type="modified residue" description="N6-(pyridoxal phosphate)lysine" evidence="8">
    <location>
        <position position="250"/>
    </location>
</feature>
<dbReference type="Pfam" id="PF01053">
    <property type="entry name" value="Cys_Met_Meta_PP"/>
    <property type="match status" value="1"/>
</dbReference>
<reference evidence="10" key="1">
    <citation type="journal article" date="2020" name="BMC">
        <title>Leishmania infection induces a limited differential gene expression in the sand fly midgut.</title>
        <authorList>
            <person name="Coutinho-Abreu I.V."/>
            <person name="Serafim T.D."/>
            <person name="Meneses C."/>
            <person name="Kamhawi S."/>
            <person name="Oliveira F."/>
            <person name="Valenzuela J.G."/>
        </authorList>
    </citation>
    <scope>NUCLEOTIDE SEQUENCE</scope>
    <source>
        <strain evidence="10">Jacobina</strain>
        <tissue evidence="10">Midgut</tissue>
    </source>
</reference>
<dbReference type="GO" id="GO:0005737">
    <property type="term" value="C:cytoplasm"/>
    <property type="evidence" value="ECO:0007669"/>
    <property type="project" value="TreeGrafter"/>
</dbReference>
<keyword evidence="5 8" id="KW-0663">Pyridoxal phosphate</keyword>
<comment type="cofactor">
    <cofactor evidence="1 9">
        <name>pyridoxal 5'-phosphate</name>
        <dbReference type="ChEBI" id="CHEBI:597326"/>
    </cofactor>
</comment>
<dbReference type="PIRSF" id="PIRSF001434">
    <property type="entry name" value="CGS"/>
    <property type="match status" value="1"/>
</dbReference>
<dbReference type="SUPFAM" id="SSF53383">
    <property type="entry name" value="PLP-dependent transferases"/>
    <property type="match status" value="1"/>
</dbReference>
<keyword evidence="10" id="KW-0456">Lyase</keyword>
<dbReference type="GO" id="GO:0019343">
    <property type="term" value="P:cysteine biosynthetic process via cystathionine"/>
    <property type="evidence" value="ECO:0007669"/>
    <property type="project" value="TreeGrafter"/>
</dbReference>
<dbReference type="InterPro" id="IPR015422">
    <property type="entry name" value="PyrdxlP-dep_Trfase_small"/>
</dbReference>
<dbReference type="VEuPathDB" id="VectorBase:LLONM1_008929"/>
<dbReference type="UniPathway" id="UPA00136">
    <property type="reaction ID" value="UER00202"/>
</dbReference>
<dbReference type="EMBL" id="GITU01002258">
    <property type="protein sequence ID" value="MBC1170961.1"/>
    <property type="molecule type" value="Transcribed_RNA"/>
</dbReference>